<reference evidence="2 3" key="1">
    <citation type="submission" date="2018-10" db="EMBL/GenBank/DDBJ databases">
        <title>Genome Sequence of Cohnella sp.</title>
        <authorList>
            <person name="Srinivasan S."/>
            <person name="Kim M.K."/>
        </authorList>
    </citation>
    <scope>NUCLEOTIDE SEQUENCE [LARGE SCALE GENOMIC DNA]</scope>
    <source>
        <strain evidence="2 3">18JY8-7</strain>
    </source>
</reference>
<evidence type="ECO:0008006" key="4">
    <source>
        <dbReference type="Google" id="ProtNLM"/>
    </source>
</evidence>
<keyword evidence="1" id="KW-1133">Transmembrane helix</keyword>
<keyword evidence="3" id="KW-1185">Reference proteome</keyword>
<dbReference type="PANTHER" id="PTHR36832:SF2">
    <property type="entry name" value="INTEGRAL MEMBRANE PROTEIN"/>
    <property type="match status" value="1"/>
</dbReference>
<feature type="transmembrane region" description="Helical" evidence="1">
    <location>
        <begin position="132"/>
        <end position="161"/>
    </location>
</feature>
<gene>
    <name evidence="2" type="ORF">EAV92_02375</name>
</gene>
<feature type="transmembrane region" description="Helical" evidence="1">
    <location>
        <begin position="92"/>
        <end position="112"/>
    </location>
</feature>
<evidence type="ECO:0000256" key="1">
    <source>
        <dbReference type="SAM" id="Phobius"/>
    </source>
</evidence>
<dbReference type="Proteomes" id="UP000269097">
    <property type="component" value="Chromosome"/>
</dbReference>
<dbReference type="PANTHER" id="PTHR36832">
    <property type="entry name" value="SLR1174 PROTEIN-RELATED"/>
    <property type="match status" value="1"/>
</dbReference>
<protein>
    <recommendedName>
        <fullName evidence="4">ABC transporter permease</fullName>
    </recommendedName>
</protein>
<accession>A0A3G3JTH9</accession>
<sequence>MGGGWNAGFRQSVGTGCRLSRAVWRGGAMRKYAACIAVTFKNTQVYRMDLLFKILGSFLLVVAMRETWIAIYGSGTGMPSNTGVSLQEMATYAMLSSMLVLLFGQSTLYEIADRVSTGDVVFELQKPWNYQFFYLCKEIGVSLSTLLYNVVPLFTASFLLFRMKLPTLGNVLPFLMSLLFAVALGFTLNFLIAMLAFSFTEIWGFWFMKNTVIQLCSGSFIPLWLFPEKMQAVLQWLPFQGMYSIPLSIWIGKVSGAEAWGAVGFQAVWTIVLLAAGQLVLATLNRRLVTTGG</sequence>
<keyword evidence="1" id="KW-0812">Transmembrane</keyword>
<dbReference type="EMBL" id="CP033433">
    <property type="protein sequence ID" value="AYQ71528.1"/>
    <property type="molecule type" value="Genomic_DNA"/>
</dbReference>
<organism evidence="2 3">
    <name type="scientific">Cohnella candidum</name>
    <dbReference type="NCBI Taxonomy" id="2674991"/>
    <lineage>
        <taxon>Bacteria</taxon>
        <taxon>Bacillati</taxon>
        <taxon>Bacillota</taxon>
        <taxon>Bacilli</taxon>
        <taxon>Bacillales</taxon>
        <taxon>Paenibacillaceae</taxon>
        <taxon>Cohnella</taxon>
    </lineage>
</organism>
<feature type="transmembrane region" description="Helical" evidence="1">
    <location>
        <begin position="173"/>
        <end position="197"/>
    </location>
</feature>
<dbReference type="InterPro" id="IPR010390">
    <property type="entry name" value="ABC-2_transporter-like"/>
</dbReference>
<feature type="transmembrane region" description="Helical" evidence="1">
    <location>
        <begin position="263"/>
        <end position="284"/>
    </location>
</feature>
<evidence type="ECO:0000313" key="3">
    <source>
        <dbReference type="Proteomes" id="UP000269097"/>
    </source>
</evidence>
<feature type="transmembrane region" description="Helical" evidence="1">
    <location>
        <begin position="203"/>
        <end position="226"/>
    </location>
</feature>
<dbReference type="AlphaFoldDB" id="A0A3G3JTH9"/>
<keyword evidence="1" id="KW-0472">Membrane</keyword>
<evidence type="ECO:0000313" key="2">
    <source>
        <dbReference type="EMBL" id="AYQ71528.1"/>
    </source>
</evidence>
<proteinExistence type="predicted"/>
<feature type="transmembrane region" description="Helical" evidence="1">
    <location>
        <begin position="50"/>
        <end position="71"/>
    </location>
</feature>
<dbReference type="KEGG" id="coh:EAV92_02375"/>
<dbReference type="Pfam" id="PF06182">
    <property type="entry name" value="ABC2_membrane_6"/>
    <property type="match status" value="1"/>
</dbReference>
<name>A0A3G3JTH9_9BACL</name>